<proteinExistence type="predicted"/>
<dbReference type="Proteomes" id="UP001058461">
    <property type="component" value="Chromosome"/>
</dbReference>
<dbReference type="RefSeq" id="WP_255855092.1">
    <property type="nucleotide sequence ID" value="NZ_CP073347.1"/>
</dbReference>
<protein>
    <submittedName>
        <fullName evidence="1">ArsR family transcriptional regulator</fullName>
    </submittedName>
</protein>
<name>A0ABY5HKN0_9GAMM</name>
<sequence length="98" mass="10951">MAFDTFEQEDRRLVILRLLAEDADYRVNSSILQQGIELYGHSVSRDKLHTELHWLAEQDLLKCEPINSVLIVTLTQRGLDVAQGKAVVPGVKRPGPGA</sequence>
<keyword evidence="2" id="KW-1185">Reference proteome</keyword>
<evidence type="ECO:0000313" key="1">
    <source>
        <dbReference type="EMBL" id="UTW12946.1"/>
    </source>
</evidence>
<dbReference type="EMBL" id="CP073347">
    <property type="protein sequence ID" value="UTW12946.1"/>
    <property type="molecule type" value="Genomic_DNA"/>
</dbReference>
<organism evidence="1 2">
    <name type="scientific">Marinobacterium rhizophilum</name>
    <dbReference type="NCBI Taxonomy" id="420402"/>
    <lineage>
        <taxon>Bacteria</taxon>
        <taxon>Pseudomonadati</taxon>
        <taxon>Pseudomonadota</taxon>
        <taxon>Gammaproteobacteria</taxon>
        <taxon>Oceanospirillales</taxon>
        <taxon>Oceanospirillaceae</taxon>
        <taxon>Marinobacterium</taxon>
    </lineage>
</organism>
<evidence type="ECO:0000313" key="2">
    <source>
        <dbReference type="Proteomes" id="UP001058461"/>
    </source>
</evidence>
<reference evidence="1" key="1">
    <citation type="submission" date="2021-04" db="EMBL/GenBank/DDBJ databases">
        <title>Oceanospirillales bacteria with DddD are important DMSP degraders in coastal seawater.</title>
        <authorList>
            <person name="Liu J."/>
        </authorList>
    </citation>
    <scope>NUCLEOTIDE SEQUENCE</scope>
    <source>
        <strain evidence="1">D13-1</strain>
    </source>
</reference>
<gene>
    <name evidence="1" type="ORF">KDW95_04530</name>
</gene>
<accession>A0ABY5HKN0</accession>